<dbReference type="EMBL" id="FN649726">
    <property type="protein sequence ID" value="CBN76602.1"/>
    <property type="molecule type" value="Genomic_DNA"/>
</dbReference>
<evidence type="ECO:0000256" key="1">
    <source>
        <dbReference type="SAM" id="MobiDB-lite"/>
    </source>
</evidence>
<accession>D8LB93</accession>
<keyword evidence="3" id="KW-1185">Reference proteome</keyword>
<name>D8LB93_ECTSI</name>
<dbReference type="EMBL" id="FN647682">
    <property type="protein sequence ID" value="CBN76602.1"/>
    <property type="molecule type" value="Genomic_DNA"/>
</dbReference>
<sequence>MKFRQMQAMQQQATEPAASAAAAVAQGVQPLPEGRNPARDGTGVGLDAARRGVAAGEAYDGFPPKRQQVVVQQPQRAPPAGGALRAAGGGGGAANASSYAASNSGPIGAVLMQQGAGGGSGGVGAQGPGPGAPPPSNRHEGIRQRIDRTEPANKWVVLVDASLRLPPGDGTTFEHFTCMIQNFLNNYNGDVGAEVARALGSCLDPRVFDPTDIKRAQERMADICSRFQDGSQQ</sequence>
<feature type="region of interest" description="Disordered" evidence="1">
    <location>
        <begin position="111"/>
        <end position="140"/>
    </location>
</feature>
<dbReference type="AlphaFoldDB" id="D8LB93"/>
<feature type="compositionally biased region" description="Gly residues" evidence="1">
    <location>
        <begin position="115"/>
        <end position="129"/>
    </location>
</feature>
<evidence type="ECO:0000313" key="3">
    <source>
        <dbReference type="Proteomes" id="UP000002630"/>
    </source>
</evidence>
<dbReference type="InParanoid" id="D8LB93"/>
<gene>
    <name evidence="2" type="ORF">Esi_0000_0319</name>
</gene>
<feature type="region of interest" description="Disordered" evidence="1">
    <location>
        <begin position="1"/>
        <end position="42"/>
    </location>
</feature>
<dbReference type="OrthoDB" id="10462052at2759"/>
<dbReference type="Proteomes" id="UP000002630">
    <property type="component" value="Linkage Group LG01"/>
</dbReference>
<organism evidence="2 3">
    <name type="scientific">Ectocarpus siliculosus</name>
    <name type="common">Brown alga</name>
    <name type="synonym">Conferva siliculosa</name>
    <dbReference type="NCBI Taxonomy" id="2880"/>
    <lineage>
        <taxon>Eukaryota</taxon>
        <taxon>Sar</taxon>
        <taxon>Stramenopiles</taxon>
        <taxon>Ochrophyta</taxon>
        <taxon>PX clade</taxon>
        <taxon>Phaeophyceae</taxon>
        <taxon>Ectocarpales</taxon>
        <taxon>Ectocarpaceae</taxon>
        <taxon>Ectocarpus</taxon>
    </lineage>
</organism>
<reference evidence="2 3" key="1">
    <citation type="journal article" date="2010" name="Nature">
        <title>The Ectocarpus genome and the independent evolution of multicellularity in brown algae.</title>
        <authorList>
            <person name="Cock J.M."/>
            <person name="Sterck L."/>
            <person name="Rouze P."/>
            <person name="Scornet D."/>
            <person name="Allen A.E."/>
            <person name="Amoutzias G."/>
            <person name="Anthouard V."/>
            <person name="Artiguenave F."/>
            <person name="Aury J.M."/>
            <person name="Badger J.H."/>
            <person name="Beszteri B."/>
            <person name="Billiau K."/>
            <person name="Bonnet E."/>
            <person name="Bothwell J.H."/>
            <person name="Bowler C."/>
            <person name="Boyen C."/>
            <person name="Brownlee C."/>
            <person name="Carrano C.J."/>
            <person name="Charrier B."/>
            <person name="Cho G.Y."/>
            <person name="Coelho S.M."/>
            <person name="Collen J."/>
            <person name="Corre E."/>
            <person name="Da Silva C."/>
            <person name="Delage L."/>
            <person name="Delaroque N."/>
            <person name="Dittami S.M."/>
            <person name="Doulbeau S."/>
            <person name="Elias M."/>
            <person name="Farnham G."/>
            <person name="Gachon C.M."/>
            <person name="Gschloessl B."/>
            <person name="Heesch S."/>
            <person name="Jabbari K."/>
            <person name="Jubin C."/>
            <person name="Kawai H."/>
            <person name="Kimura K."/>
            <person name="Kloareg B."/>
            <person name="Kupper F.C."/>
            <person name="Lang D."/>
            <person name="Le Bail A."/>
            <person name="Leblanc C."/>
            <person name="Lerouge P."/>
            <person name="Lohr M."/>
            <person name="Lopez P.J."/>
            <person name="Martens C."/>
            <person name="Maumus F."/>
            <person name="Michel G."/>
            <person name="Miranda-Saavedra D."/>
            <person name="Morales J."/>
            <person name="Moreau H."/>
            <person name="Motomura T."/>
            <person name="Nagasato C."/>
            <person name="Napoli C.A."/>
            <person name="Nelson D.R."/>
            <person name="Nyvall-Collen P."/>
            <person name="Peters A.F."/>
            <person name="Pommier C."/>
            <person name="Potin P."/>
            <person name="Poulain J."/>
            <person name="Quesneville H."/>
            <person name="Read B."/>
            <person name="Rensing S.A."/>
            <person name="Ritter A."/>
            <person name="Rousvoal S."/>
            <person name="Samanta M."/>
            <person name="Samson G."/>
            <person name="Schroeder D.C."/>
            <person name="Segurens B."/>
            <person name="Strittmatter M."/>
            <person name="Tonon T."/>
            <person name="Tregear J.W."/>
            <person name="Valentin K."/>
            <person name="von Dassow P."/>
            <person name="Yamagishi T."/>
            <person name="Van de Peer Y."/>
            <person name="Wincker P."/>
        </authorList>
    </citation>
    <scope>NUCLEOTIDE SEQUENCE [LARGE SCALE GENOMIC DNA]</scope>
    <source>
        <strain evidence="3">Ec32 / CCAP1310/4</strain>
    </source>
</reference>
<evidence type="ECO:0000313" key="2">
    <source>
        <dbReference type="EMBL" id="CBN76602.1"/>
    </source>
</evidence>
<protein>
    <submittedName>
        <fullName evidence="2">Uncharacterized protein</fullName>
    </submittedName>
</protein>
<feature type="compositionally biased region" description="Low complexity" evidence="1">
    <location>
        <begin position="73"/>
        <end position="86"/>
    </location>
</feature>
<proteinExistence type="predicted"/>
<feature type="region of interest" description="Disordered" evidence="1">
    <location>
        <begin position="73"/>
        <end position="99"/>
    </location>
</feature>
<feature type="compositionally biased region" description="Low complexity" evidence="1">
    <location>
        <begin position="10"/>
        <end position="26"/>
    </location>
</feature>